<proteinExistence type="inferred from homology"/>
<evidence type="ECO:0000256" key="4">
    <source>
        <dbReference type="ARBA" id="ARBA00022692"/>
    </source>
</evidence>
<feature type="transmembrane region" description="Helical" evidence="9">
    <location>
        <begin position="368"/>
        <end position="386"/>
    </location>
</feature>
<keyword evidence="10" id="KW-0732">Signal</keyword>
<comment type="subcellular location">
    <subcellularLocation>
        <location evidence="1">Cell membrane</location>
        <topology evidence="1">Multi-pass membrane protein</topology>
    </subcellularLocation>
</comment>
<evidence type="ECO:0000313" key="11">
    <source>
        <dbReference type="EMBL" id="TDS80182.1"/>
    </source>
</evidence>
<name>A0A4R7FQV9_9MICO</name>
<dbReference type="Pfam" id="PF02653">
    <property type="entry name" value="BPD_transp_2"/>
    <property type="match status" value="1"/>
</dbReference>
<evidence type="ECO:0000256" key="2">
    <source>
        <dbReference type="ARBA" id="ARBA00022448"/>
    </source>
</evidence>
<dbReference type="RefSeq" id="WP_246017942.1">
    <property type="nucleotide sequence ID" value="NZ_BAAARP010000001.1"/>
</dbReference>
<feature type="transmembrane region" description="Helical" evidence="9">
    <location>
        <begin position="183"/>
        <end position="205"/>
    </location>
</feature>
<keyword evidence="4 9" id="KW-0812">Transmembrane</keyword>
<dbReference type="Proteomes" id="UP000295344">
    <property type="component" value="Unassembled WGS sequence"/>
</dbReference>
<dbReference type="AlphaFoldDB" id="A0A4R7FQV9"/>
<evidence type="ECO:0000256" key="9">
    <source>
        <dbReference type="SAM" id="Phobius"/>
    </source>
</evidence>
<dbReference type="EMBL" id="SOAM01000001">
    <property type="protein sequence ID" value="TDS80182.1"/>
    <property type="molecule type" value="Genomic_DNA"/>
</dbReference>
<sequence>MRHDTTSRRRVGPAALLTAIATAAFALMLVFAGAAPANAAGSPTPSPSSSAAQSIQIWIRKAADRSNVPGVKVTVSQGSFSQTVTSGDDGKALVPVPTPGTYKVELDASTVPEGAGTVPTGLNPRQVVVSEGNQGVPAYYILVAQGGASPTPGATGGASSGASDGASGGGSGASLFELVLPRIVTGLIFGLLLALASIGVSLIYGTTGLNNFAHGELVTFGALMGYVFSAVLGLPGFVAIIAATVLGGVFGYVQDLGLWRPLRRRGVALVPLMIVSIGLSLALRYLFQFIFGADQLVLPADNRAALVLGPIRLRSTDIISAVICIVLLLLVAFVLLRTRIGKATRAVSDNRSLAAASGIDVERVIRTVWVGAGALAGLAGVLIGYYQSLRWDTGASILLLIFAAVTLGGFGTAFGALVGSLVIGVITDVSTVFIPNNLKYVAALVVLIAILLVRPQGILGRRSRIG</sequence>
<organism evidence="11 12">
    <name type="scientific">Amnibacterium kyonggiense</name>
    <dbReference type="NCBI Taxonomy" id="595671"/>
    <lineage>
        <taxon>Bacteria</taxon>
        <taxon>Bacillati</taxon>
        <taxon>Actinomycetota</taxon>
        <taxon>Actinomycetes</taxon>
        <taxon>Micrococcales</taxon>
        <taxon>Microbacteriaceae</taxon>
        <taxon>Amnibacterium</taxon>
    </lineage>
</organism>
<accession>A0A4R7FQV9</accession>
<evidence type="ECO:0000256" key="10">
    <source>
        <dbReference type="SAM" id="SignalP"/>
    </source>
</evidence>
<comment type="caution">
    <text evidence="11">The sequence shown here is derived from an EMBL/GenBank/DDBJ whole genome shotgun (WGS) entry which is preliminary data.</text>
</comment>
<feature type="chain" id="PRO_5020386150" evidence="10">
    <location>
        <begin position="40"/>
        <end position="466"/>
    </location>
</feature>
<keyword evidence="6 9" id="KW-1133">Transmembrane helix</keyword>
<dbReference type="InterPro" id="IPR052157">
    <property type="entry name" value="BCAA_transport_permease"/>
</dbReference>
<feature type="transmembrane region" description="Helical" evidence="9">
    <location>
        <begin position="266"/>
        <end position="287"/>
    </location>
</feature>
<protein>
    <submittedName>
        <fullName evidence="11">Amino acid/amide ABC transporter membrane protein 1 (HAAT family)</fullName>
    </submittedName>
</protein>
<dbReference type="GO" id="GO:0005886">
    <property type="term" value="C:plasma membrane"/>
    <property type="evidence" value="ECO:0007669"/>
    <property type="project" value="UniProtKB-SubCell"/>
</dbReference>
<feature type="transmembrane region" description="Helical" evidence="9">
    <location>
        <begin position="438"/>
        <end position="454"/>
    </location>
</feature>
<keyword evidence="12" id="KW-1185">Reference proteome</keyword>
<feature type="transmembrane region" description="Helical" evidence="9">
    <location>
        <begin position="318"/>
        <end position="336"/>
    </location>
</feature>
<keyword evidence="2" id="KW-0813">Transport</keyword>
<keyword evidence="3" id="KW-1003">Cell membrane</keyword>
<feature type="signal peptide" evidence="10">
    <location>
        <begin position="1"/>
        <end position="39"/>
    </location>
</feature>
<feature type="transmembrane region" description="Helical" evidence="9">
    <location>
        <begin position="217"/>
        <end position="246"/>
    </location>
</feature>
<keyword evidence="7 9" id="KW-0472">Membrane</keyword>
<evidence type="ECO:0000256" key="6">
    <source>
        <dbReference type="ARBA" id="ARBA00022989"/>
    </source>
</evidence>
<dbReference type="PANTHER" id="PTHR11795">
    <property type="entry name" value="BRANCHED-CHAIN AMINO ACID TRANSPORT SYSTEM PERMEASE PROTEIN LIVH"/>
    <property type="match status" value="1"/>
</dbReference>
<dbReference type="GO" id="GO:0022857">
    <property type="term" value="F:transmembrane transporter activity"/>
    <property type="evidence" value="ECO:0007669"/>
    <property type="project" value="InterPro"/>
</dbReference>
<gene>
    <name evidence="11" type="ORF">CLV52_0736</name>
</gene>
<evidence type="ECO:0000256" key="5">
    <source>
        <dbReference type="ARBA" id="ARBA00022970"/>
    </source>
</evidence>
<evidence type="ECO:0000256" key="1">
    <source>
        <dbReference type="ARBA" id="ARBA00004651"/>
    </source>
</evidence>
<dbReference type="InterPro" id="IPR006311">
    <property type="entry name" value="TAT_signal"/>
</dbReference>
<feature type="transmembrane region" description="Helical" evidence="9">
    <location>
        <begin position="398"/>
        <end position="426"/>
    </location>
</feature>
<comment type="similarity">
    <text evidence="8">Belongs to the binding-protein-dependent transport system permease family. LivHM subfamily.</text>
</comment>
<evidence type="ECO:0000256" key="8">
    <source>
        <dbReference type="ARBA" id="ARBA00037998"/>
    </source>
</evidence>
<dbReference type="PROSITE" id="PS51318">
    <property type="entry name" value="TAT"/>
    <property type="match status" value="1"/>
</dbReference>
<evidence type="ECO:0000313" key="12">
    <source>
        <dbReference type="Proteomes" id="UP000295344"/>
    </source>
</evidence>
<dbReference type="PANTHER" id="PTHR11795:SF449">
    <property type="entry name" value="BRANCHED-CHAIN AMINO ACID TRANSPORT PERMEASE PROTEIN LIVH-RELATED"/>
    <property type="match status" value="1"/>
</dbReference>
<dbReference type="InterPro" id="IPR001851">
    <property type="entry name" value="ABC_transp_permease"/>
</dbReference>
<dbReference type="CDD" id="cd06582">
    <property type="entry name" value="TM_PBP1_LivH_like"/>
    <property type="match status" value="1"/>
</dbReference>
<keyword evidence="5" id="KW-0029">Amino-acid transport</keyword>
<reference evidence="11 12" key="1">
    <citation type="submission" date="2019-03" db="EMBL/GenBank/DDBJ databases">
        <title>Genomic Encyclopedia of Archaeal and Bacterial Type Strains, Phase II (KMG-II): from individual species to whole genera.</title>
        <authorList>
            <person name="Goeker M."/>
        </authorList>
    </citation>
    <scope>NUCLEOTIDE SEQUENCE [LARGE SCALE GENOMIC DNA]</scope>
    <source>
        <strain evidence="11 12">DSM 24782</strain>
    </source>
</reference>
<dbReference type="GO" id="GO:0006865">
    <property type="term" value="P:amino acid transport"/>
    <property type="evidence" value="ECO:0007669"/>
    <property type="project" value="UniProtKB-KW"/>
</dbReference>
<evidence type="ECO:0000256" key="3">
    <source>
        <dbReference type="ARBA" id="ARBA00022475"/>
    </source>
</evidence>
<evidence type="ECO:0000256" key="7">
    <source>
        <dbReference type="ARBA" id="ARBA00023136"/>
    </source>
</evidence>